<evidence type="ECO:0000313" key="4">
    <source>
        <dbReference type="EMBL" id="MBL1084362.1"/>
    </source>
</evidence>
<keyword evidence="2" id="KW-1133">Transmembrane helix</keyword>
<dbReference type="InterPro" id="IPR002477">
    <property type="entry name" value="Peptidoglycan-bd-like"/>
</dbReference>
<feature type="region of interest" description="Disordered" evidence="1">
    <location>
        <begin position="1"/>
        <end position="21"/>
    </location>
</feature>
<dbReference type="AlphaFoldDB" id="A0A937EL18"/>
<dbReference type="Proteomes" id="UP000661858">
    <property type="component" value="Unassembled WGS sequence"/>
</dbReference>
<feature type="domain" description="Peptidoglycan binding-like" evidence="3">
    <location>
        <begin position="186"/>
        <end position="246"/>
    </location>
</feature>
<keyword evidence="5" id="KW-1185">Reference proteome</keyword>
<gene>
    <name evidence="4" type="ORF">JK359_20730</name>
</gene>
<sequence length="256" mass="26381">MPTPPDPGQPQPGPDLEPIRVLRPRRFDALAELMREIRPDPVTYEPLGTAPRPPSAPRRTAHPAEADTDELPPVPAARPPRTPAPGVPAWDSASGPGPRRAAVAVAVAAAALLGFTGALLLPGRQQAAATARPSPPATTAVPATPATPIAAPATPAPSAPDAPSAPIAPADAADPDGPGTLRQGNTGPEVTELQQRLLRIPDVYRDGSADGTYDATLTEAVARFQLWYGISGDETGVYGDDTRRALESRTGLGDDS</sequence>
<keyword evidence="2" id="KW-0472">Membrane</keyword>
<feature type="compositionally biased region" description="Low complexity" evidence="1">
    <location>
        <begin position="124"/>
        <end position="153"/>
    </location>
</feature>
<dbReference type="Gene3D" id="1.10.101.10">
    <property type="entry name" value="PGBD-like superfamily/PGBD"/>
    <property type="match status" value="1"/>
</dbReference>
<protein>
    <submittedName>
        <fullName evidence="4">Peptidoglycan-binding protein</fullName>
    </submittedName>
</protein>
<keyword evidence="2" id="KW-0812">Transmembrane</keyword>
<feature type="region of interest" description="Disordered" evidence="1">
    <location>
        <begin position="124"/>
        <end position="194"/>
    </location>
</feature>
<evidence type="ECO:0000313" key="5">
    <source>
        <dbReference type="Proteomes" id="UP000661858"/>
    </source>
</evidence>
<feature type="compositionally biased region" description="Low complexity" evidence="1">
    <location>
        <begin position="161"/>
        <end position="172"/>
    </location>
</feature>
<dbReference type="RefSeq" id="WP_201837704.1">
    <property type="nucleotide sequence ID" value="NZ_JAERRK010000010.1"/>
</dbReference>
<dbReference type="InterPro" id="IPR036366">
    <property type="entry name" value="PGBDSf"/>
</dbReference>
<dbReference type="PRINTS" id="PR01217">
    <property type="entry name" value="PRICHEXTENSN"/>
</dbReference>
<evidence type="ECO:0000256" key="1">
    <source>
        <dbReference type="SAM" id="MobiDB-lite"/>
    </source>
</evidence>
<name>A0A937EL18_9ACTN</name>
<feature type="transmembrane region" description="Helical" evidence="2">
    <location>
        <begin position="101"/>
        <end position="122"/>
    </location>
</feature>
<proteinExistence type="predicted"/>
<evidence type="ECO:0000256" key="2">
    <source>
        <dbReference type="SAM" id="Phobius"/>
    </source>
</evidence>
<comment type="caution">
    <text evidence="4">The sequence shown here is derived from an EMBL/GenBank/DDBJ whole genome shotgun (WGS) entry which is preliminary data.</text>
</comment>
<dbReference type="SUPFAM" id="SSF47090">
    <property type="entry name" value="PGBD-like"/>
    <property type="match status" value="1"/>
</dbReference>
<dbReference type="EMBL" id="JAERRK010000010">
    <property type="protein sequence ID" value="MBL1084362.1"/>
    <property type="molecule type" value="Genomic_DNA"/>
</dbReference>
<organism evidence="4 5">
    <name type="scientific">Streptomyces actinomycinicus</name>
    <dbReference type="NCBI Taxonomy" id="1695166"/>
    <lineage>
        <taxon>Bacteria</taxon>
        <taxon>Bacillati</taxon>
        <taxon>Actinomycetota</taxon>
        <taxon>Actinomycetes</taxon>
        <taxon>Kitasatosporales</taxon>
        <taxon>Streptomycetaceae</taxon>
        <taxon>Streptomyces</taxon>
    </lineage>
</organism>
<evidence type="ECO:0000259" key="3">
    <source>
        <dbReference type="Pfam" id="PF01471"/>
    </source>
</evidence>
<dbReference type="Pfam" id="PF01471">
    <property type="entry name" value="PG_binding_1"/>
    <property type="match status" value="1"/>
</dbReference>
<feature type="region of interest" description="Disordered" evidence="1">
    <location>
        <begin position="36"/>
        <end position="102"/>
    </location>
</feature>
<feature type="compositionally biased region" description="Pro residues" evidence="1">
    <location>
        <begin position="1"/>
        <end position="15"/>
    </location>
</feature>
<feature type="compositionally biased region" description="Pro residues" evidence="1">
    <location>
        <begin position="72"/>
        <end position="86"/>
    </location>
</feature>
<reference evidence="4" key="1">
    <citation type="submission" date="2021-01" db="EMBL/GenBank/DDBJ databases">
        <title>WGS of actinomycetes isolated from Thailand.</title>
        <authorList>
            <person name="Thawai C."/>
        </authorList>
    </citation>
    <scope>NUCLEOTIDE SEQUENCE</scope>
    <source>
        <strain evidence="4">RCU-197</strain>
    </source>
</reference>
<accession>A0A937EL18</accession>
<dbReference type="InterPro" id="IPR036365">
    <property type="entry name" value="PGBD-like_sf"/>
</dbReference>
<feature type="compositionally biased region" description="Polar residues" evidence="1">
    <location>
        <begin position="182"/>
        <end position="194"/>
    </location>
</feature>